<protein>
    <recommendedName>
        <fullName evidence="3">Lipoprotein</fullName>
    </recommendedName>
</protein>
<accession>A0A0E9MPX6</accession>
<sequence>MMRPWPVVALALVACGNGQADRPPATEVIVQQFMASPQPPAPTAELAAQLKFLDECTVKLIRESDITYDTPQDAITQKILGFMNQCSDENDRRLKSK</sequence>
<evidence type="ECO:0000313" key="1">
    <source>
        <dbReference type="EMBL" id="GAO39599.1"/>
    </source>
</evidence>
<gene>
    <name evidence="1" type="ORF">SCH01S_35_00340</name>
</gene>
<evidence type="ECO:0000313" key="2">
    <source>
        <dbReference type="Proteomes" id="UP000033202"/>
    </source>
</evidence>
<dbReference type="PROSITE" id="PS51257">
    <property type="entry name" value="PROKAR_LIPOPROTEIN"/>
    <property type="match status" value="1"/>
</dbReference>
<organism evidence="1 2">
    <name type="scientific">Sphingomonas changbaiensis NBRC 104936</name>
    <dbReference type="NCBI Taxonomy" id="1219043"/>
    <lineage>
        <taxon>Bacteria</taxon>
        <taxon>Pseudomonadati</taxon>
        <taxon>Pseudomonadota</taxon>
        <taxon>Alphaproteobacteria</taxon>
        <taxon>Sphingomonadales</taxon>
        <taxon>Sphingomonadaceae</taxon>
        <taxon>Sphingomonas</taxon>
    </lineage>
</organism>
<dbReference type="EMBL" id="BBWU01000035">
    <property type="protein sequence ID" value="GAO39599.1"/>
    <property type="molecule type" value="Genomic_DNA"/>
</dbReference>
<name>A0A0E9MPX6_9SPHN</name>
<reference evidence="1 2" key="1">
    <citation type="submission" date="2015-04" db="EMBL/GenBank/DDBJ databases">
        <title>Whole genome shotgun sequence of Sphingomonas changbaiensis NBRC 104936.</title>
        <authorList>
            <person name="Katano-Makiyama Y."/>
            <person name="Hosoyama A."/>
            <person name="Hashimoto M."/>
            <person name="Noguchi M."/>
            <person name="Tsuchikane K."/>
            <person name="Ohji S."/>
            <person name="Yamazoe A."/>
            <person name="Ichikawa N."/>
            <person name="Kimura A."/>
            <person name="Fujita N."/>
        </authorList>
    </citation>
    <scope>NUCLEOTIDE SEQUENCE [LARGE SCALE GENOMIC DNA]</scope>
    <source>
        <strain evidence="1 2">NBRC 104936</strain>
    </source>
</reference>
<dbReference type="RefSeq" id="WP_157032867.1">
    <property type="nucleotide sequence ID" value="NZ_BBWU01000035.1"/>
</dbReference>
<evidence type="ECO:0008006" key="3">
    <source>
        <dbReference type="Google" id="ProtNLM"/>
    </source>
</evidence>
<dbReference type="AlphaFoldDB" id="A0A0E9MPX6"/>
<proteinExistence type="predicted"/>
<keyword evidence="2" id="KW-1185">Reference proteome</keyword>
<dbReference type="Proteomes" id="UP000033202">
    <property type="component" value="Unassembled WGS sequence"/>
</dbReference>
<dbReference type="STRING" id="1219043.SCH01S_35_00340"/>
<comment type="caution">
    <text evidence="1">The sequence shown here is derived from an EMBL/GenBank/DDBJ whole genome shotgun (WGS) entry which is preliminary data.</text>
</comment>